<dbReference type="FunFam" id="3.90.950.10:FF:000001">
    <property type="entry name" value="dITP/XTP pyrophosphatase"/>
    <property type="match status" value="1"/>
</dbReference>
<evidence type="ECO:0000256" key="11">
    <source>
        <dbReference type="ARBA" id="ARBA00066468"/>
    </source>
</evidence>
<evidence type="ECO:0000256" key="14">
    <source>
        <dbReference type="ARBA" id="ARBA00078805"/>
    </source>
</evidence>
<evidence type="ECO:0000256" key="9">
    <source>
        <dbReference type="ARBA" id="ARBA00051875"/>
    </source>
</evidence>
<keyword evidence="4" id="KW-0479">Metal-binding</keyword>
<dbReference type="SUPFAM" id="SSF52972">
    <property type="entry name" value="ITPase-like"/>
    <property type="match status" value="1"/>
</dbReference>
<reference evidence="17 18" key="1">
    <citation type="journal article" date="2016" name="Nat. Commun.">
        <title>Thousands of microbial genomes shed light on interconnected biogeochemical processes in an aquifer system.</title>
        <authorList>
            <person name="Anantharaman K."/>
            <person name="Brown C.T."/>
            <person name="Hug L.A."/>
            <person name="Sharon I."/>
            <person name="Castelle C.J."/>
            <person name="Probst A.J."/>
            <person name="Thomas B.C."/>
            <person name="Singh A."/>
            <person name="Wilkins M.J."/>
            <person name="Karaoz U."/>
            <person name="Brodie E.L."/>
            <person name="Williams K.H."/>
            <person name="Hubbard S.S."/>
            <person name="Banfield J.F."/>
        </authorList>
    </citation>
    <scope>NUCLEOTIDE SEQUENCE [LARGE SCALE GENOMIC DNA]</scope>
</reference>
<evidence type="ECO:0000256" key="3">
    <source>
        <dbReference type="ARBA" id="ARBA00011738"/>
    </source>
</evidence>
<dbReference type="Proteomes" id="UP000177626">
    <property type="component" value="Unassembled WGS sequence"/>
</dbReference>
<proteinExistence type="inferred from homology"/>
<comment type="caution">
    <text evidence="17">The sequence shown here is derived from an EMBL/GenBank/DDBJ whole genome shotgun (WGS) entry which is preliminary data.</text>
</comment>
<dbReference type="EMBL" id="MHKQ01000005">
    <property type="protein sequence ID" value="OGY94713.1"/>
    <property type="molecule type" value="Genomic_DNA"/>
</dbReference>
<comment type="catalytic activity">
    <reaction evidence="9">
        <text>dITP + H2O = dIMP + diphosphate + H(+)</text>
        <dbReference type="Rhea" id="RHEA:28342"/>
        <dbReference type="ChEBI" id="CHEBI:15377"/>
        <dbReference type="ChEBI" id="CHEBI:15378"/>
        <dbReference type="ChEBI" id="CHEBI:33019"/>
        <dbReference type="ChEBI" id="CHEBI:61194"/>
        <dbReference type="ChEBI" id="CHEBI:61382"/>
        <dbReference type="EC" id="3.6.1.66"/>
    </reaction>
</comment>
<keyword evidence="8" id="KW-0546">Nucleotide metabolism</keyword>
<dbReference type="InterPro" id="IPR002637">
    <property type="entry name" value="RdgB/HAM1"/>
</dbReference>
<dbReference type="GO" id="GO:0035870">
    <property type="term" value="F:dITP diphosphatase activity"/>
    <property type="evidence" value="ECO:0007669"/>
    <property type="project" value="UniProtKB-ARBA"/>
</dbReference>
<protein>
    <recommendedName>
        <fullName evidence="12">dITP/XTP pyrophosphatase</fullName>
        <ecNumber evidence="11">3.6.1.66</ecNumber>
    </recommendedName>
    <alternativeName>
        <fullName evidence="13">Non-canonical purine NTP pyrophosphatase</fullName>
    </alternativeName>
    <alternativeName>
        <fullName evidence="14">Non-standard purine NTP pyrophosphatase</fullName>
    </alternativeName>
    <alternativeName>
        <fullName evidence="16">Nucleoside-triphosphate diphosphatase</fullName>
    </alternativeName>
    <alternativeName>
        <fullName evidence="15">Nucleoside-triphosphate pyrophosphatase</fullName>
    </alternativeName>
</protein>
<comment type="similarity">
    <text evidence="2">Belongs to the HAM1 NTPase family.</text>
</comment>
<comment type="cofactor">
    <cofactor evidence="1">
        <name>Mg(2+)</name>
        <dbReference type="ChEBI" id="CHEBI:18420"/>
    </cofactor>
</comment>
<evidence type="ECO:0000256" key="5">
    <source>
        <dbReference type="ARBA" id="ARBA00022741"/>
    </source>
</evidence>
<dbReference type="PANTHER" id="PTHR11067:SF9">
    <property type="entry name" value="INOSINE TRIPHOSPHATE PYROPHOSPHATASE"/>
    <property type="match status" value="1"/>
</dbReference>
<dbReference type="CDD" id="cd00515">
    <property type="entry name" value="HAM1"/>
    <property type="match status" value="1"/>
</dbReference>
<name>A0A1G2BZX1_9BACT</name>
<evidence type="ECO:0000256" key="7">
    <source>
        <dbReference type="ARBA" id="ARBA00022842"/>
    </source>
</evidence>
<evidence type="ECO:0000313" key="17">
    <source>
        <dbReference type="EMBL" id="OGY94713.1"/>
    </source>
</evidence>
<evidence type="ECO:0000256" key="10">
    <source>
        <dbReference type="ARBA" id="ARBA00052017"/>
    </source>
</evidence>
<organism evidence="17 18">
    <name type="scientific">Candidatus Komeilibacteria bacterium RIFOXYC1_FULL_37_11</name>
    <dbReference type="NCBI Taxonomy" id="1798555"/>
    <lineage>
        <taxon>Bacteria</taxon>
        <taxon>Candidatus Komeiliibacteriota</taxon>
    </lineage>
</organism>
<dbReference type="GO" id="GO:0036222">
    <property type="term" value="F:XTP diphosphatase activity"/>
    <property type="evidence" value="ECO:0007669"/>
    <property type="project" value="UniProtKB-ARBA"/>
</dbReference>
<evidence type="ECO:0000256" key="6">
    <source>
        <dbReference type="ARBA" id="ARBA00022801"/>
    </source>
</evidence>
<evidence type="ECO:0000256" key="2">
    <source>
        <dbReference type="ARBA" id="ARBA00008023"/>
    </source>
</evidence>
<comment type="catalytic activity">
    <reaction evidence="10">
        <text>XTP + H2O = XMP + diphosphate + H(+)</text>
        <dbReference type="Rhea" id="RHEA:28610"/>
        <dbReference type="ChEBI" id="CHEBI:15377"/>
        <dbReference type="ChEBI" id="CHEBI:15378"/>
        <dbReference type="ChEBI" id="CHEBI:33019"/>
        <dbReference type="ChEBI" id="CHEBI:57464"/>
        <dbReference type="ChEBI" id="CHEBI:61314"/>
        <dbReference type="EC" id="3.6.1.66"/>
    </reaction>
</comment>
<dbReference type="EC" id="3.6.1.66" evidence="11"/>
<evidence type="ECO:0000313" key="18">
    <source>
        <dbReference type="Proteomes" id="UP000177626"/>
    </source>
</evidence>
<dbReference type="InterPro" id="IPR029001">
    <property type="entry name" value="ITPase-like_fam"/>
</dbReference>
<evidence type="ECO:0000256" key="13">
    <source>
        <dbReference type="ARBA" id="ARBA00075987"/>
    </source>
</evidence>
<evidence type="ECO:0000256" key="8">
    <source>
        <dbReference type="ARBA" id="ARBA00023080"/>
    </source>
</evidence>
<keyword evidence="6" id="KW-0378">Hydrolase</keyword>
<dbReference type="Pfam" id="PF01725">
    <property type="entry name" value="Ham1p_like"/>
    <property type="match status" value="1"/>
</dbReference>
<dbReference type="GO" id="GO:0000166">
    <property type="term" value="F:nucleotide binding"/>
    <property type="evidence" value="ECO:0007669"/>
    <property type="project" value="UniProtKB-KW"/>
</dbReference>
<keyword evidence="5" id="KW-0547">Nucleotide-binding</keyword>
<dbReference type="GO" id="GO:0009117">
    <property type="term" value="P:nucleotide metabolic process"/>
    <property type="evidence" value="ECO:0007669"/>
    <property type="project" value="UniProtKB-KW"/>
</dbReference>
<evidence type="ECO:0000256" key="12">
    <source>
        <dbReference type="ARBA" id="ARBA00071289"/>
    </source>
</evidence>
<evidence type="ECO:0000256" key="16">
    <source>
        <dbReference type="ARBA" id="ARBA00083635"/>
    </source>
</evidence>
<gene>
    <name evidence="17" type="ORF">A2406_02390</name>
</gene>
<dbReference type="GO" id="GO:0005829">
    <property type="term" value="C:cytosol"/>
    <property type="evidence" value="ECO:0007669"/>
    <property type="project" value="TreeGrafter"/>
</dbReference>
<dbReference type="AlphaFoldDB" id="A0A1G2BZX1"/>
<sequence>MTKEIRKLNKLLVATHNPGKFKIIKDKLSSLNIEILSLDDLGIKEDFEETGQTYQENASGKAKFYYKLAQMPTLGDDSGLSVDALDGAPGLYSRFWPGYKGTDEELLKMLLDKLKDVPDAQRTAKFVTVLALFDGQQIYFGQGEVKGVITQEALCDLEPGLPYSAVFRPDGYDKVFSQLTLEEKRGVSHRAKAVDEIIKQLSARGGVNK</sequence>
<dbReference type="Gene3D" id="3.90.950.10">
    <property type="match status" value="1"/>
</dbReference>
<evidence type="ECO:0000256" key="4">
    <source>
        <dbReference type="ARBA" id="ARBA00022723"/>
    </source>
</evidence>
<evidence type="ECO:0000256" key="1">
    <source>
        <dbReference type="ARBA" id="ARBA00001946"/>
    </source>
</evidence>
<dbReference type="GO" id="GO:0046872">
    <property type="term" value="F:metal ion binding"/>
    <property type="evidence" value="ECO:0007669"/>
    <property type="project" value="UniProtKB-KW"/>
</dbReference>
<keyword evidence="7" id="KW-0460">Magnesium</keyword>
<dbReference type="GO" id="GO:0036220">
    <property type="term" value="F:ITP diphosphatase activity"/>
    <property type="evidence" value="ECO:0007669"/>
    <property type="project" value="UniProtKB-EC"/>
</dbReference>
<evidence type="ECO:0000256" key="15">
    <source>
        <dbReference type="ARBA" id="ARBA00083186"/>
    </source>
</evidence>
<dbReference type="GO" id="GO:0009146">
    <property type="term" value="P:purine nucleoside triphosphate catabolic process"/>
    <property type="evidence" value="ECO:0007669"/>
    <property type="project" value="UniProtKB-ARBA"/>
</dbReference>
<comment type="subunit">
    <text evidence="3">Homodimer.</text>
</comment>
<dbReference type="PANTHER" id="PTHR11067">
    <property type="entry name" value="INOSINE TRIPHOSPHATE PYROPHOSPHATASE/HAM1 PROTEIN"/>
    <property type="match status" value="1"/>
</dbReference>
<accession>A0A1G2BZX1</accession>